<dbReference type="SUPFAM" id="SSF49313">
    <property type="entry name" value="Cadherin-like"/>
    <property type="match status" value="3"/>
</dbReference>
<name>A0A1G4J989_9SACH</name>
<dbReference type="SMART" id="SM00736">
    <property type="entry name" value="CADG"/>
    <property type="match status" value="3"/>
</dbReference>
<protein>
    <submittedName>
        <fullName evidence="5">LAME_0D06612g1_1</fullName>
    </submittedName>
</protein>
<gene>
    <name evidence="5" type="ORF">LAME_0D06612G</name>
</gene>
<dbReference type="Gene3D" id="2.60.40.10">
    <property type="entry name" value="Immunoglobulins"/>
    <property type="match status" value="3"/>
</dbReference>
<feature type="domain" description="Dystroglycan-type cadherin-like" evidence="4">
    <location>
        <begin position="341"/>
        <end position="436"/>
    </location>
</feature>
<evidence type="ECO:0000256" key="2">
    <source>
        <dbReference type="SAM" id="Phobius"/>
    </source>
</evidence>
<sequence>MRLAGLLLAALGGTVVFCKPYEAFGASSQYPPVAYPEVEFSFQLSNDTFKSTVNDSAQIEYSAFEFPSWLQFDSQSRVLSGKPSSSDLDDSSQTKQISYILQGTDPSDQSSLNKTYQLALSSETQPQVSSTFNLLSLLKNSGYTNGKNALKLTPGQVFNISFDRDTFENSSSATKYYGRSELYHAPLPPWMFFDEANLKFSGTAPVVNSDIAPEFSYSFSLLASDIEDYTSAEVQFDIVVGGHQFTTSIQNTLAVNVSSTGSFDYPLPMDYVYLDNEPVSSSNISSVSLQESNDWATVTNETLSGTLPEGKSSENLTVAIFDTYGDSIYLNFLVESTHRLFAVSSLPNVNATQGEWFQTQLLPSQFTDYNNTEVSLSFANTSQSTSWLSYHDSNMTLSGEVPNNFNGLTVEVLAQQNSQSQKLTFKLAAVQGKHKSSSTSSSATSTSSSSRSSATPSATSSGASAASVTSTAAVPALSTKASSNKNHTVAIACGVAIPVFVLLVLLILFLFLWRRRKSRSAAVTDRENSPQISNPRLGNPANAPAFYGGPSPFDDENSIDDNSTARRLAALNAIKLEEQANSGSDVSTMDEKAEVGTNNSSASDLYQDALQVGSTDALLGEVNNDQYFDSNKHTSSVCLNSEPTNRKSWRFSTRTANAANIRESFQSLNTVSTAELFNTQIASNQTLPKDPRKSSLGLRDSVFLGPSAGTGADKIDAMHSNSPQKSSNPLRNQVSSDRVLPDLTESPHDQNSANSQMTSSSSDDIIPVKQGDNYKWVERDGQEMADLNRKRSTKRLVNLPNKSGVNVRDANEIEGHVPEMDVSLDSIV</sequence>
<evidence type="ECO:0000313" key="6">
    <source>
        <dbReference type="Proteomes" id="UP000191144"/>
    </source>
</evidence>
<feature type="transmembrane region" description="Helical" evidence="2">
    <location>
        <begin position="489"/>
        <end position="513"/>
    </location>
</feature>
<dbReference type="OrthoDB" id="41532at2759"/>
<dbReference type="InterPro" id="IPR013783">
    <property type="entry name" value="Ig-like_fold"/>
</dbReference>
<feature type="signal peptide" evidence="3">
    <location>
        <begin position="1"/>
        <end position="18"/>
    </location>
</feature>
<dbReference type="Pfam" id="PF05345">
    <property type="entry name" value="He_PIG"/>
    <property type="match status" value="1"/>
</dbReference>
<keyword evidence="3" id="KW-0732">Signal</keyword>
<feature type="chain" id="PRO_5009235925" evidence="3">
    <location>
        <begin position="19"/>
        <end position="828"/>
    </location>
</feature>
<keyword evidence="2" id="KW-1133">Transmembrane helix</keyword>
<feature type="region of interest" description="Disordered" evidence="1">
    <location>
        <begin position="520"/>
        <end position="543"/>
    </location>
</feature>
<reference evidence="6" key="1">
    <citation type="submission" date="2016-03" db="EMBL/GenBank/DDBJ databases">
        <authorList>
            <person name="Devillers Hugo."/>
        </authorList>
    </citation>
    <scope>NUCLEOTIDE SEQUENCE [LARGE SCALE GENOMIC DNA]</scope>
</reference>
<feature type="domain" description="Dystroglycan-type cadherin-like" evidence="4">
    <location>
        <begin position="21"/>
        <end position="127"/>
    </location>
</feature>
<proteinExistence type="predicted"/>
<evidence type="ECO:0000256" key="1">
    <source>
        <dbReference type="SAM" id="MobiDB-lite"/>
    </source>
</evidence>
<accession>A0A1G4J989</accession>
<evidence type="ECO:0000313" key="5">
    <source>
        <dbReference type="EMBL" id="SCU86544.1"/>
    </source>
</evidence>
<keyword evidence="6" id="KW-1185">Reference proteome</keyword>
<feature type="domain" description="Dystroglycan-type cadherin-like" evidence="4">
    <location>
        <begin position="142"/>
        <end position="247"/>
    </location>
</feature>
<organism evidence="5 6">
    <name type="scientific">Lachancea meyersii CBS 8951</name>
    <dbReference type="NCBI Taxonomy" id="1266667"/>
    <lineage>
        <taxon>Eukaryota</taxon>
        <taxon>Fungi</taxon>
        <taxon>Dikarya</taxon>
        <taxon>Ascomycota</taxon>
        <taxon>Saccharomycotina</taxon>
        <taxon>Saccharomycetes</taxon>
        <taxon>Saccharomycetales</taxon>
        <taxon>Saccharomycetaceae</taxon>
        <taxon>Lachancea</taxon>
    </lineage>
</organism>
<dbReference type="GO" id="GO:0005509">
    <property type="term" value="F:calcium ion binding"/>
    <property type="evidence" value="ECO:0007669"/>
    <property type="project" value="InterPro"/>
</dbReference>
<keyword evidence="2" id="KW-0812">Transmembrane</keyword>
<dbReference type="Proteomes" id="UP000191144">
    <property type="component" value="Chromosome D"/>
</dbReference>
<dbReference type="AlphaFoldDB" id="A0A1G4J989"/>
<feature type="compositionally biased region" description="Polar residues" evidence="1">
    <location>
        <begin position="749"/>
        <end position="758"/>
    </location>
</feature>
<dbReference type="InterPro" id="IPR015919">
    <property type="entry name" value="Cadherin-like_sf"/>
</dbReference>
<evidence type="ECO:0000256" key="3">
    <source>
        <dbReference type="SAM" id="SignalP"/>
    </source>
</evidence>
<dbReference type="EMBL" id="LT598482">
    <property type="protein sequence ID" value="SCU86544.1"/>
    <property type="molecule type" value="Genomic_DNA"/>
</dbReference>
<dbReference type="GO" id="GO:0016020">
    <property type="term" value="C:membrane"/>
    <property type="evidence" value="ECO:0007669"/>
    <property type="project" value="InterPro"/>
</dbReference>
<evidence type="ECO:0000259" key="4">
    <source>
        <dbReference type="SMART" id="SM00736"/>
    </source>
</evidence>
<feature type="compositionally biased region" description="Polar residues" evidence="1">
    <location>
        <begin position="719"/>
        <end position="736"/>
    </location>
</feature>
<feature type="compositionally biased region" description="Low complexity" evidence="1">
    <location>
        <begin position="437"/>
        <end position="465"/>
    </location>
</feature>
<feature type="region of interest" description="Disordered" evidence="1">
    <location>
        <begin position="682"/>
        <end position="768"/>
    </location>
</feature>
<dbReference type="InterPro" id="IPR006644">
    <property type="entry name" value="Cadg"/>
</dbReference>
<keyword evidence="2" id="KW-0472">Membrane</keyword>
<feature type="region of interest" description="Disordered" evidence="1">
    <location>
        <begin position="436"/>
        <end position="465"/>
    </location>
</feature>